<dbReference type="OrthoDB" id="196264at2759"/>
<evidence type="ECO:0000256" key="6">
    <source>
        <dbReference type="ARBA" id="ARBA00023065"/>
    </source>
</evidence>
<evidence type="ECO:0000256" key="4">
    <source>
        <dbReference type="ARBA" id="ARBA00022989"/>
    </source>
</evidence>
<name>A0A1E7FWP7_9STRA</name>
<dbReference type="InParanoid" id="A0A1E7FWP7"/>
<evidence type="ECO:0000256" key="9">
    <source>
        <dbReference type="SAM" id="MobiDB-lite"/>
    </source>
</evidence>
<dbReference type="Pfam" id="PF00999">
    <property type="entry name" value="Na_H_Exchanger"/>
    <property type="match status" value="1"/>
</dbReference>
<evidence type="ECO:0000313" key="12">
    <source>
        <dbReference type="EMBL" id="OEU22589.1"/>
    </source>
</evidence>
<gene>
    <name evidence="12" type="ORF">FRACYDRAFT_267331</name>
</gene>
<protein>
    <recommendedName>
        <fullName evidence="11">Cation/H+ exchanger transmembrane domain-containing protein</fullName>
    </recommendedName>
</protein>
<evidence type="ECO:0000256" key="7">
    <source>
        <dbReference type="ARBA" id="ARBA00023136"/>
    </source>
</evidence>
<evidence type="ECO:0000256" key="8">
    <source>
        <dbReference type="ARBA" id="ARBA00023201"/>
    </source>
</evidence>
<proteinExistence type="predicted"/>
<keyword evidence="8" id="KW-0739">Sodium transport</keyword>
<evidence type="ECO:0000256" key="2">
    <source>
        <dbReference type="ARBA" id="ARBA00022448"/>
    </source>
</evidence>
<keyword evidence="4 10" id="KW-1133">Transmembrane helix</keyword>
<evidence type="ECO:0000256" key="5">
    <source>
        <dbReference type="ARBA" id="ARBA00023053"/>
    </source>
</evidence>
<keyword evidence="7 10" id="KW-0472">Membrane</keyword>
<reference evidence="12 13" key="1">
    <citation type="submission" date="2016-09" db="EMBL/GenBank/DDBJ databases">
        <title>Extensive genetic diversity and differential bi-allelic expression allows diatom success in the polar Southern Ocean.</title>
        <authorList>
            <consortium name="DOE Joint Genome Institute"/>
            <person name="Mock T."/>
            <person name="Otillar R.P."/>
            <person name="Strauss J."/>
            <person name="Dupont C."/>
            <person name="Frickenhaus S."/>
            <person name="Maumus F."/>
            <person name="Mcmullan M."/>
            <person name="Sanges R."/>
            <person name="Schmutz J."/>
            <person name="Toseland A."/>
            <person name="Valas R."/>
            <person name="Veluchamy A."/>
            <person name="Ward B.J."/>
            <person name="Allen A."/>
            <person name="Barry K."/>
            <person name="Falciatore A."/>
            <person name="Ferrante M."/>
            <person name="Fortunato A.E."/>
            <person name="Gloeckner G."/>
            <person name="Gruber A."/>
            <person name="Hipkin R."/>
            <person name="Janech M."/>
            <person name="Kroth P."/>
            <person name="Leese F."/>
            <person name="Lindquist E."/>
            <person name="Lyon B.R."/>
            <person name="Martin J."/>
            <person name="Mayer C."/>
            <person name="Parker M."/>
            <person name="Quesneville H."/>
            <person name="Raymond J."/>
            <person name="Uhlig C."/>
            <person name="Valentin K.U."/>
            <person name="Worden A.Z."/>
            <person name="Armbrust E.V."/>
            <person name="Bowler C."/>
            <person name="Green B."/>
            <person name="Moulton V."/>
            <person name="Van Oosterhout C."/>
            <person name="Grigoriev I."/>
        </authorList>
    </citation>
    <scope>NUCLEOTIDE SEQUENCE [LARGE SCALE GENOMIC DNA]</scope>
    <source>
        <strain evidence="12 13">CCMP1102</strain>
    </source>
</reference>
<evidence type="ECO:0000256" key="1">
    <source>
        <dbReference type="ARBA" id="ARBA00004141"/>
    </source>
</evidence>
<dbReference type="GO" id="GO:0015385">
    <property type="term" value="F:sodium:proton antiporter activity"/>
    <property type="evidence" value="ECO:0007669"/>
    <property type="project" value="InterPro"/>
</dbReference>
<feature type="transmembrane region" description="Helical" evidence="10">
    <location>
        <begin position="27"/>
        <end position="54"/>
    </location>
</feature>
<dbReference type="InterPro" id="IPR006153">
    <property type="entry name" value="Cation/H_exchanger_TM"/>
</dbReference>
<evidence type="ECO:0000256" key="3">
    <source>
        <dbReference type="ARBA" id="ARBA00022692"/>
    </source>
</evidence>
<dbReference type="EMBL" id="KV784353">
    <property type="protein sequence ID" value="OEU22589.1"/>
    <property type="molecule type" value="Genomic_DNA"/>
</dbReference>
<feature type="compositionally biased region" description="Basic and acidic residues" evidence="9">
    <location>
        <begin position="216"/>
        <end position="232"/>
    </location>
</feature>
<dbReference type="GO" id="GO:0051453">
    <property type="term" value="P:regulation of intracellular pH"/>
    <property type="evidence" value="ECO:0007669"/>
    <property type="project" value="TreeGrafter"/>
</dbReference>
<dbReference type="InterPro" id="IPR018422">
    <property type="entry name" value="Cation/H_exchanger_CPA1"/>
</dbReference>
<dbReference type="AlphaFoldDB" id="A0A1E7FWP7"/>
<sequence>METAIFAYLGLFLFNDNKWNLRLNFTAIASCVSSRLFMVVILSVFINLAVFLDFENRIGGFIRSVNPFQRINLAEDDDSIGSHTRIYLDRKTQLIMLLAGVRGAVSFALVENIPVWDNVSKTGSKFKAELKTMTSSSIVFTLFVFGALTYMAVKHGSESSSDRALTMLTNRLLSEPLDSDDEAQAQTELGSRSFMEIEHESAASSGRHQMLNGENFRGDRHGPPQGEDRDVRYLSSNEWIS</sequence>
<dbReference type="GO" id="GO:0005886">
    <property type="term" value="C:plasma membrane"/>
    <property type="evidence" value="ECO:0007669"/>
    <property type="project" value="TreeGrafter"/>
</dbReference>
<keyword evidence="6" id="KW-0406">Ion transport</keyword>
<dbReference type="PANTHER" id="PTHR10110">
    <property type="entry name" value="SODIUM/HYDROGEN EXCHANGER"/>
    <property type="match status" value="1"/>
</dbReference>
<evidence type="ECO:0000313" key="13">
    <source>
        <dbReference type="Proteomes" id="UP000095751"/>
    </source>
</evidence>
<keyword evidence="2" id="KW-0813">Transport</keyword>
<dbReference type="Proteomes" id="UP000095751">
    <property type="component" value="Unassembled WGS sequence"/>
</dbReference>
<dbReference type="KEGG" id="fcy:FRACYDRAFT_267331"/>
<feature type="transmembrane region" description="Helical" evidence="10">
    <location>
        <begin position="94"/>
        <end position="113"/>
    </location>
</feature>
<feature type="region of interest" description="Disordered" evidence="9">
    <location>
        <begin position="198"/>
        <end position="241"/>
    </location>
</feature>
<keyword evidence="5" id="KW-0915">Sodium</keyword>
<organism evidence="12 13">
    <name type="scientific">Fragilariopsis cylindrus CCMP1102</name>
    <dbReference type="NCBI Taxonomy" id="635003"/>
    <lineage>
        <taxon>Eukaryota</taxon>
        <taxon>Sar</taxon>
        <taxon>Stramenopiles</taxon>
        <taxon>Ochrophyta</taxon>
        <taxon>Bacillariophyta</taxon>
        <taxon>Bacillariophyceae</taxon>
        <taxon>Bacillariophycidae</taxon>
        <taxon>Bacillariales</taxon>
        <taxon>Bacillariaceae</taxon>
        <taxon>Fragilariopsis</taxon>
    </lineage>
</organism>
<evidence type="ECO:0000259" key="11">
    <source>
        <dbReference type="Pfam" id="PF00999"/>
    </source>
</evidence>
<dbReference type="PANTHER" id="PTHR10110:SF187">
    <property type="entry name" value="SODIUM_HYDROGEN EXCHANGER"/>
    <property type="match status" value="1"/>
</dbReference>
<accession>A0A1E7FWP7</accession>
<evidence type="ECO:0000256" key="10">
    <source>
        <dbReference type="SAM" id="Phobius"/>
    </source>
</evidence>
<keyword evidence="3 10" id="KW-0812">Transmembrane</keyword>
<keyword evidence="13" id="KW-1185">Reference proteome</keyword>
<feature type="transmembrane region" description="Helical" evidence="10">
    <location>
        <begin position="133"/>
        <end position="153"/>
    </location>
</feature>
<feature type="domain" description="Cation/H+ exchanger transmembrane" evidence="11">
    <location>
        <begin position="2"/>
        <end position="149"/>
    </location>
</feature>
<dbReference type="GO" id="GO:0098719">
    <property type="term" value="P:sodium ion import across plasma membrane"/>
    <property type="evidence" value="ECO:0007669"/>
    <property type="project" value="TreeGrafter"/>
</dbReference>
<dbReference type="GO" id="GO:0015386">
    <property type="term" value="F:potassium:proton antiporter activity"/>
    <property type="evidence" value="ECO:0007669"/>
    <property type="project" value="TreeGrafter"/>
</dbReference>
<comment type="subcellular location">
    <subcellularLocation>
        <location evidence="1">Membrane</location>
        <topology evidence="1">Multi-pass membrane protein</topology>
    </subcellularLocation>
</comment>